<dbReference type="Gene3D" id="1.20.1270.180">
    <property type="match status" value="1"/>
</dbReference>
<proteinExistence type="predicted"/>
<reference evidence="3 4" key="1">
    <citation type="submission" date="2020-10" db="EMBL/GenBank/DDBJ databases">
        <title>Genome sequencing of Massilia sp. LPB0304.</title>
        <authorList>
            <person name="Kim J."/>
        </authorList>
    </citation>
    <scope>NUCLEOTIDE SEQUENCE [LARGE SCALE GENOMIC DNA]</scope>
    <source>
        <strain evidence="3 4">LPB0304</strain>
    </source>
</reference>
<evidence type="ECO:0000313" key="4">
    <source>
        <dbReference type="Proteomes" id="UP000593875"/>
    </source>
</evidence>
<accession>A0A7L9UBV1</accession>
<gene>
    <name evidence="3" type="ORF">LPB04_10535</name>
</gene>
<evidence type="ECO:0000256" key="1">
    <source>
        <dbReference type="SAM" id="SignalP"/>
    </source>
</evidence>
<dbReference type="EMBL" id="CP062941">
    <property type="protein sequence ID" value="QOL51645.1"/>
    <property type="molecule type" value="Genomic_DNA"/>
</dbReference>
<dbReference type="KEGG" id="mlir:LPB04_10535"/>
<dbReference type="InterPro" id="IPR009739">
    <property type="entry name" value="LprI-like_N"/>
</dbReference>
<feature type="chain" id="PRO_5032293059" evidence="1">
    <location>
        <begin position="25"/>
        <end position="346"/>
    </location>
</feature>
<feature type="signal peptide" evidence="1">
    <location>
        <begin position="1"/>
        <end position="24"/>
    </location>
</feature>
<sequence>MRCLHALRPLALAALLLPACGVNAVEPVVAPYPNTEGFGVEFSKSEDWYQQCMRVARLALPPAPLAGNQRCKATDLYYLKRDQASTSNGEWQQVRACAEASGDDAVLMMLYANGYGVARDAGRAIHHACRLDAAKAEMEARISYLASGATADDSHPFDLCDHITSGRMGAVCAGIDAGRADRIRHARLERFATGLPAQARAPFARLRAAAKAFTRKTADEADMNGTGAAGFALQDMGRRDEEFMETLLKAASGALPRASAAQLAQLDLQLNAIYRELLGKPSEDKGHPERLGDSTVAREDVRSTERVWLAYRDAWKPFLAAARLPVDLISVQAALTRQRIAQLKRI</sequence>
<dbReference type="AlphaFoldDB" id="A0A7L9UBV1"/>
<keyword evidence="1" id="KW-0732">Signal</keyword>
<keyword evidence="4" id="KW-1185">Reference proteome</keyword>
<dbReference type="Pfam" id="PF07007">
    <property type="entry name" value="LprI"/>
    <property type="match status" value="1"/>
</dbReference>
<dbReference type="Proteomes" id="UP000593875">
    <property type="component" value="Chromosome"/>
</dbReference>
<feature type="domain" description="Lysozyme inhibitor LprI-like N-terminal" evidence="2">
    <location>
        <begin position="258"/>
        <end position="343"/>
    </location>
</feature>
<evidence type="ECO:0000259" key="2">
    <source>
        <dbReference type="Pfam" id="PF07007"/>
    </source>
</evidence>
<dbReference type="RefSeq" id="WP_193688618.1">
    <property type="nucleotide sequence ID" value="NZ_CP062941.1"/>
</dbReference>
<evidence type="ECO:0000313" key="3">
    <source>
        <dbReference type="EMBL" id="QOL51645.1"/>
    </source>
</evidence>
<organism evidence="3 4">
    <name type="scientific">Massilia litorea</name>
    <dbReference type="NCBI Taxonomy" id="2769491"/>
    <lineage>
        <taxon>Bacteria</taxon>
        <taxon>Pseudomonadati</taxon>
        <taxon>Pseudomonadota</taxon>
        <taxon>Betaproteobacteria</taxon>
        <taxon>Burkholderiales</taxon>
        <taxon>Oxalobacteraceae</taxon>
        <taxon>Telluria group</taxon>
        <taxon>Massilia</taxon>
    </lineage>
</organism>
<protein>
    <submittedName>
        <fullName evidence="3">DUF1311 domain-containing protein</fullName>
    </submittedName>
</protein>
<name>A0A7L9UBV1_9BURK</name>